<dbReference type="Proteomes" id="UP000594463">
    <property type="component" value="Chromosome"/>
</dbReference>
<name>A0A7T1AME4_ATRLM</name>
<evidence type="ECO:0000259" key="1">
    <source>
        <dbReference type="Pfam" id="PF08241"/>
    </source>
</evidence>
<protein>
    <submittedName>
        <fullName evidence="2">Malonyl-(Acyl-carrier protein) O-methyltransferase</fullName>
        <ecNumber evidence="2">2.1.1.197</ecNumber>
    </submittedName>
</protein>
<dbReference type="GO" id="GO:0008757">
    <property type="term" value="F:S-adenosylmethionine-dependent methyltransferase activity"/>
    <property type="evidence" value="ECO:0007669"/>
    <property type="project" value="InterPro"/>
</dbReference>
<gene>
    <name evidence="2" type="primary">bioC</name>
    <name evidence="2" type="ORF">RT761_01816</name>
</gene>
<dbReference type="InterPro" id="IPR029063">
    <property type="entry name" value="SAM-dependent_MTases_sf"/>
</dbReference>
<evidence type="ECO:0000313" key="3">
    <source>
        <dbReference type="Proteomes" id="UP000594463"/>
    </source>
</evidence>
<keyword evidence="2" id="KW-0808">Transferase</keyword>
<evidence type="ECO:0000313" key="2">
    <source>
        <dbReference type="EMBL" id="QPM68594.1"/>
    </source>
</evidence>
<dbReference type="InterPro" id="IPR013216">
    <property type="entry name" value="Methyltransf_11"/>
</dbReference>
<keyword evidence="2" id="KW-0489">Methyltransferase</keyword>
<organism evidence="2 3">
    <name type="scientific">Atribacter laminatus</name>
    <dbReference type="NCBI Taxonomy" id="2847778"/>
    <lineage>
        <taxon>Bacteria</taxon>
        <taxon>Pseudomonadati</taxon>
        <taxon>Atribacterota</taxon>
        <taxon>Atribacteria</taxon>
        <taxon>Atribacterales</taxon>
        <taxon>Atribacteraceae</taxon>
        <taxon>Atribacter</taxon>
    </lineage>
</organism>
<proteinExistence type="predicted"/>
<dbReference type="AlphaFoldDB" id="A0A7T1AME4"/>
<dbReference type="PANTHER" id="PTHR43591">
    <property type="entry name" value="METHYLTRANSFERASE"/>
    <property type="match status" value="1"/>
</dbReference>
<dbReference type="EC" id="2.1.1.197" evidence="2"/>
<dbReference type="GO" id="GO:0032259">
    <property type="term" value="P:methylation"/>
    <property type="evidence" value="ECO:0007669"/>
    <property type="project" value="UniProtKB-KW"/>
</dbReference>
<dbReference type="Gene3D" id="3.40.50.150">
    <property type="entry name" value="Vaccinia Virus protein VP39"/>
    <property type="match status" value="1"/>
</dbReference>
<dbReference type="KEGG" id="alam:RT761_01816"/>
<reference evidence="2 3" key="1">
    <citation type="journal article" date="2021" name="Nat. Commun.">
        <title>Isolation of a member of the candidate phylum Atribacteria reveals a unique cell membrane structure.</title>
        <authorList>
            <person name="Taiki K."/>
            <person name="Nobu M.K."/>
            <person name="Kusada H."/>
            <person name="Meng X.-Y."/>
            <person name="Hosoki N."/>
            <person name="Uematsu K."/>
            <person name="Yoshioka H."/>
            <person name="Kamagata Y."/>
            <person name="Tamaki H."/>
        </authorList>
    </citation>
    <scope>NUCLEOTIDE SEQUENCE [LARGE SCALE GENOMIC DNA]</scope>
    <source>
        <strain evidence="2 3">RT761</strain>
    </source>
</reference>
<sequence>MPTLFYTGKMAFPLRLMTTMSGIIAWITGNARDSSAMKEKMKDGYNGKFSDYIHQYDELSTFHYEKIANILLQEIDCKGKRVVDVGCGTGILSFMVLEKAAKKISCVDISPLMLEKCKKKSIDNGYPDDVISFYEGDIEKLSFRDSSFDIVFCNMVLGMVPNQQEAISELARILRPGGTLALSIHGPDHLVEPIEALVKSMNKRYYFTHRFEYWPRDEKKVRMFLIKANLDKIQTKRLTWIDEFENGGKLFDFFASTSGLWWYHRLPPELRSNETEKVRTYFQKNNISKNTCDVIFSWGTKK</sequence>
<dbReference type="SUPFAM" id="SSF53335">
    <property type="entry name" value="S-adenosyl-L-methionine-dependent methyltransferases"/>
    <property type="match status" value="1"/>
</dbReference>
<keyword evidence="3" id="KW-1185">Reference proteome</keyword>
<feature type="domain" description="Methyltransferase type 11" evidence="1">
    <location>
        <begin position="83"/>
        <end position="181"/>
    </location>
</feature>
<dbReference type="CDD" id="cd02440">
    <property type="entry name" value="AdoMet_MTases"/>
    <property type="match status" value="1"/>
</dbReference>
<dbReference type="RefSeq" id="WP_218111094.1">
    <property type="nucleotide sequence ID" value="NZ_CP065383.1"/>
</dbReference>
<dbReference type="EMBL" id="CP065383">
    <property type="protein sequence ID" value="QPM68594.1"/>
    <property type="molecule type" value="Genomic_DNA"/>
</dbReference>
<dbReference type="Pfam" id="PF08241">
    <property type="entry name" value="Methyltransf_11"/>
    <property type="match status" value="1"/>
</dbReference>
<dbReference type="GO" id="GO:0102130">
    <property type="term" value="F:malonyl-CoA methyltransferase activity"/>
    <property type="evidence" value="ECO:0007669"/>
    <property type="project" value="UniProtKB-EC"/>
</dbReference>
<dbReference type="PANTHER" id="PTHR43591:SF24">
    <property type="entry name" value="2-METHOXY-6-POLYPRENYL-1,4-BENZOQUINOL METHYLASE, MITOCHONDRIAL"/>
    <property type="match status" value="1"/>
</dbReference>
<accession>A0A7T1AME4</accession>